<dbReference type="SUPFAM" id="SSF52467">
    <property type="entry name" value="DHS-like NAD/FAD-binding domain"/>
    <property type="match status" value="1"/>
</dbReference>
<evidence type="ECO:0000313" key="2">
    <source>
        <dbReference type="Proteomes" id="UP000434604"/>
    </source>
</evidence>
<reference evidence="1 2" key="1">
    <citation type="journal article" date="2019" name="Nat. Med.">
        <title>A library of human gut bacterial isolates paired with longitudinal multiomics data enables mechanistic microbiome research.</title>
        <authorList>
            <person name="Poyet M."/>
            <person name="Groussin M."/>
            <person name="Gibbons S.M."/>
            <person name="Avila-Pacheco J."/>
            <person name="Jiang X."/>
            <person name="Kearney S.M."/>
            <person name="Perrotta A.R."/>
            <person name="Berdy B."/>
            <person name="Zhao S."/>
            <person name="Lieberman T.D."/>
            <person name="Swanson P.K."/>
            <person name="Smith M."/>
            <person name="Roesemann S."/>
            <person name="Alexander J.E."/>
            <person name="Rich S.A."/>
            <person name="Livny J."/>
            <person name="Vlamakis H."/>
            <person name="Clish C."/>
            <person name="Bullock K."/>
            <person name="Deik A."/>
            <person name="Scott J."/>
            <person name="Pierce K.A."/>
            <person name="Xavier R.J."/>
            <person name="Alm E.J."/>
        </authorList>
    </citation>
    <scope>NUCLEOTIDE SEQUENCE [LARGE SCALE GENOMIC DNA]</scope>
    <source>
        <strain evidence="1 2">BIOML-A58</strain>
    </source>
</reference>
<name>A0A7J5PYH3_9BACE</name>
<dbReference type="AlphaFoldDB" id="A0A7J5PYH3"/>
<sequence>MEKGELEDIFKKRSHLVILGAGATIAALPNGDRFGKKSSVMNDFLSNLGLSSILDGVELKTTSTNIEDIYSELYERSDEKAIQVREELEKQVYNYFSSLRIPEEPTIYDLLLLSLTEKDCIVSFNWDDILIQAFQRAKKITSNLPRLAFLHGNVGAGYCKECGEYGARRNRCHSCGSYFIPAPLLYPVREKDYHTHKFIFNQWEVLRYFIASAAVVTVFGYSAPKTDTAAIEIFKDNFLKFGENVRQLDRIEIIEAPNKTHEEIYESWGDFIGMTHGHINIHHSFFDSLLAEFPRRTMEGYTHRYISGYWGSSAIKFESSDNSFTDIGKKIAPLLEDEEKDILEIYPDNYSKNSIDNGY</sequence>
<organism evidence="1 2">
    <name type="scientific">Bacteroides xylanisolvens</name>
    <dbReference type="NCBI Taxonomy" id="371601"/>
    <lineage>
        <taxon>Bacteria</taxon>
        <taxon>Pseudomonadati</taxon>
        <taxon>Bacteroidota</taxon>
        <taxon>Bacteroidia</taxon>
        <taxon>Bacteroidales</taxon>
        <taxon>Bacteroidaceae</taxon>
        <taxon>Bacteroides</taxon>
    </lineage>
</organism>
<gene>
    <name evidence="1" type="ORF">GA398_08175</name>
</gene>
<dbReference type="Proteomes" id="UP000434604">
    <property type="component" value="Unassembled WGS sequence"/>
</dbReference>
<dbReference type="EMBL" id="WDED01000010">
    <property type="protein sequence ID" value="KAB6148223.1"/>
    <property type="molecule type" value="Genomic_DNA"/>
</dbReference>
<accession>A0A7J5PYH3</accession>
<dbReference type="RefSeq" id="WP_151934532.1">
    <property type="nucleotide sequence ID" value="NZ_WDED01000010.1"/>
</dbReference>
<evidence type="ECO:0000313" key="1">
    <source>
        <dbReference type="EMBL" id="KAB6148223.1"/>
    </source>
</evidence>
<protein>
    <submittedName>
        <fullName evidence="1">Uncharacterized protein</fullName>
    </submittedName>
</protein>
<dbReference type="InterPro" id="IPR029035">
    <property type="entry name" value="DHS-like_NAD/FAD-binding_dom"/>
</dbReference>
<comment type="caution">
    <text evidence="1">The sequence shown here is derived from an EMBL/GenBank/DDBJ whole genome shotgun (WGS) entry which is preliminary data.</text>
</comment>
<proteinExistence type="predicted"/>